<keyword evidence="2" id="KW-1133">Transmembrane helix</keyword>
<gene>
    <name evidence="3" type="ORF">BC739_009114</name>
</gene>
<protein>
    <submittedName>
        <fullName evidence="3">Uncharacterized protein</fullName>
    </submittedName>
</protein>
<feature type="transmembrane region" description="Helical" evidence="2">
    <location>
        <begin position="21"/>
        <end position="40"/>
    </location>
</feature>
<proteinExistence type="predicted"/>
<keyword evidence="2" id="KW-0472">Membrane</keyword>
<comment type="caution">
    <text evidence="3">The sequence shown here is derived from an EMBL/GenBank/DDBJ whole genome shotgun (WGS) entry which is preliminary data.</text>
</comment>
<name>A0ABR6BY62_9PSEU</name>
<reference evidence="3 4" key="1">
    <citation type="submission" date="2020-08" db="EMBL/GenBank/DDBJ databases">
        <title>Genomic Encyclopedia of Archaeal and Bacterial Type Strains, Phase II (KMG-II): from individual species to whole genera.</title>
        <authorList>
            <person name="Goeker M."/>
        </authorList>
    </citation>
    <scope>NUCLEOTIDE SEQUENCE [LARGE SCALE GENOMIC DNA]</scope>
    <source>
        <strain evidence="3 4">DSM 43850</strain>
    </source>
</reference>
<dbReference type="EMBL" id="JACJID010000010">
    <property type="protein sequence ID" value="MBA8931855.1"/>
    <property type="molecule type" value="Genomic_DNA"/>
</dbReference>
<evidence type="ECO:0000313" key="4">
    <source>
        <dbReference type="Proteomes" id="UP000517916"/>
    </source>
</evidence>
<keyword evidence="4" id="KW-1185">Reference proteome</keyword>
<accession>A0ABR6BY62</accession>
<evidence type="ECO:0000256" key="2">
    <source>
        <dbReference type="SAM" id="Phobius"/>
    </source>
</evidence>
<evidence type="ECO:0000256" key="1">
    <source>
        <dbReference type="SAM" id="MobiDB-lite"/>
    </source>
</evidence>
<sequence>MLATFIEWLEDYTRWEGVTGLVQGVLGVLGFGGLLSVLFGDSGIRAGILVGAMLGVLGLMAILFARQSRMGRELELMRKTVRRCYSMLDRHTLPDWRITSWRHVIRVQQNGDTIETISLTGIVEGDQVESFVFWSGAGWHWPRRHQRRFQVTARTAMRGDQGGTRPDLVHFWISDNAVASAIHLPRSLRHGDEASFDISVFWPAKCLPLARGGSVEEFARSFANPLPNLRYSVVLPAGLAVCYEAIGLEPGGVEHELATGIDDDGRVVVTLAARDVPAGHRVGMRLDPAPEPTRARAIPGSC</sequence>
<feature type="transmembrane region" description="Helical" evidence="2">
    <location>
        <begin position="46"/>
        <end position="65"/>
    </location>
</feature>
<keyword evidence="2" id="KW-0812">Transmembrane</keyword>
<feature type="region of interest" description="Disordered" evidence="1">
    <location>
        <begin position="282"/>
        <end position="302"/>
    </location>
</feature>
<evidence type="ECO:0000313" key="3">
    <source>
        <dbReference type="EMBL" id="MBA8931855.1"/>
    </source>
</evidence>
<dbReference type="RefSeq" id="WP_182840520.1">
    <property type="nucleotide sequence ID" value="NZ_JACJID010000010.1"/>
</dbReference>
<dbReference type="Proteomes" id="UP000517916">
    <property type="component" value="Unassembled WGS sequence"/>
</dbReference>
<organism evidence="3 4">
    <name type="scientific">Kutzneria viridogrisea</name>
    <dbReference type="NCBI Taxonomy" id="47990"/>
    <lineage>
        <taxon>Bacteria</taxon>
        <taxon>Bacillati</taxon>
        <taxon>Actinomycetota</taxon>
        <taxon>Actinomycetes</taxon>
        <taxon>Pseudonocardiales</taxon>
        <taxon>Pseudonocardiaceae</taxon>
        <taxon>Kutzneria</taxon>
    </lineage>
</organism>